<accession>A0A1B0GRI7</accession>
<dbReference type="Ensembl" id="ENSMUST00000209827.2">
    <property type="protein sequence ID" value="ENSMUSP00000147382.2"/>
    <property type="gene ID" value="ENSMUSG00000065954.12"/>
</dbReference>
<dbReference type="Bgee" id="ENSMUSG00000065954">
    <property type="expression patterns" value="Expressed in gastrula and 221 other cell types or tissues"/>
</dbReference>
<gene>
    <name evidence="2 3" type="primary">Tacc1</name>
</gene>
<feature type="region of interest" description="Disordered" evidence="1">
    <location>
        <begin position="22"/>
        <end position="56"/>
    </location>
</feature>
<dbReference type="AGR" id="MGI:2443510"/>
<reference evidence="2" key="2">
    <citation type="journal article" date="2011" name="PLoS Biol.">
        <title>Modernizing reference genome assemblies.</title>
        <authorList>
            <person name="Church D.M."/>
            <person name="Schneider V.A."/>
            <person name="Graves T."/>
            <person name="Auger K."/>
            <person name="Cunningham F."/>
            <person name="Bouk N."/>
            <person name="Chen H.C."/>
            <person name="Agarwala R."/>
            <person name="McLaren W.M."/>
            <person name="Ritchie G.R."/>
            <person name="Albracht D."/>
            <person name="Kremitzki M."/>
            <person name="Rock S."/>
            <person name="Kotkiewicz H."/>
            <person name="Kremitzki C."/>
            <person name="Wollam A."/>
            <person name="Trani L."/>
            <person name="Fulton L."/>
            <person name="Fulton R."/>
            <person name="Matthews L."/>
            <person name="Whitehead S."/>
            <person name="Chow W."/>
            <person name="Torrance J."/>
            <person name="Dunn M."/>
            <person name="Harden G."/>
            <person name="Threadgold G."/>
            <person name="Wood J."/>
            <person name="Collins J."/>
            <person name="Heath P."/>
            <person name="Griffiths G."/>
            <person name="Pelan S."/>
            <person name="Grafham D."/>
            <person name="Eichler E.E."/>
            <person name="Weinstock G."/>
            <person name="Mardis E.R."/>
            <person name="Wilson R.K."/>
            <person name="Howe K."/>
            <person name="Flicek P."/>
            <person name="Hubbard T."/>
        </authorList>
    </citation>
    <scope>NUCLEOTIDE SEQUENCE [LARGE SCALE GENOMIC DNA]</scope>
    <source>
        <strain evidence="2">C57BL/6J</strain>
    </source>
</reference>
<evidence type="ECO:0000256" key="1">
    <source>
        <dbReference type="SAM" id="MobiDB-lite"/>
    </source>
</evidence>
<evidence type="ECO:0000313" key="2">
    <source>
        <dbReference type="Ensembl" id="ENSMUSP00000147539.2"/>
    </source>
</evidence>
<proteinExistence type="predicted"/>
<dbReference type="MGI" id="MGI:2443510">
    <property type="gene designation" value="Tacc1"/>
</dbReference>
<dbReference type="GeneTree" id="ENSGT00940000156991"/>
<sequence length="56" mass="5816">MSQRTFPVRPLEVLAKSYKTSFSRCPSAGGGGRASGPASPRSRWCKAGGGNGQLGF</sequence>
<protein>
    <submittedName>
        <fullName evidence="2">Transforming, acidic coiled-coil containing protein 1</fullName>
    </submittedName>
</protein>
<keyword evidence="4" id="KW-1185">Reference proteome</keyword>
<dbReference type="Proteomes" id="UP000000589">
    <property type="component" value="Chromosome 8"/>
</dbReference>
<dbReference type="Ensembl" id="ENSMUST00000210767.2">
    <property type="protein sequence ID" value="ENSMUSP00000147539.2"/>
    <property type="gene ID" value="ENSMUSG00000065954.12"/>
</dbReference>
<reference evidence="2 4" key="1">
    <citation type="journal article" date="2009" name="PLoS Biol.">
        <title>Lineage-specific biology revealed by a finished genome assembly of the mouse.</title>
        <authorList>
            <consortium name="Mouse Genome Sequencing Consortium"/>
            <person name="Church D.M."/>
            <person name="Goodstadt L."/>
            <person name="Hillier L.W."/>
            <person name="Zody M.C."/>
            <person name="Goldstein S."/>
            <person name="She X."/>
            <person name="Bult C.J."/>
            <person name="Agarwala R."/>
            <person name="Cherry J.L."/>
            <person name="DiCuccio M."/>
            <person name="Hlavina W."/>
            <person name="Kapustin Y."/>
            <person name="Meric P."/>
            <person name="Maglott D."/>
            <person name="Birtle Z."/>
            <person name="Marques A.C."/>
            <person name="Graves T."/>
            <person name="Zhou S."/>
            <person name="Teague B."/>
            <person name="Potamousis K."/>
            <person name="Churas C."/>
            <person name="Place M."/>
            <person name="Herschleb J."/>
            <person name="Runnheim R."/>
            <person name="Forrest D."/>
            <person name="Amos-Landgraf J."/>
            <person name="Schwartz D.C."/>
            <person name="Cheng Z."/>
            <person name="Lindblad-Toh K."/>
            <person name="Eichler E.E."/>
            <person name="Ponting C.P."/>
        </authorList>
    </citation>
    <scope>NUCLEOTIDE SEQUENCE [LARGE SCALE GENOMIC DNA]</scope>
    <source>
        <strain evidence="2 4">C57BL/6J</strain>
    </source>
</reference>
<dbReference type="VEuPathDB" id="HostDB:ENSMUSG00000065954"/>
<organism evidence="2 4">
    <name type="scientific">Mus musculus</name>
    <name type="common">Mouse</name>
    <dbReference type="NCBI Taxonomy" id="10090"/>
    <lineage>
        <taxon>Eukaryota</taxon>
        <taxon>Metazoa</taxon>
        <taxon>Chordata</taxon>
        <taxon>Craniata</taxon>
        <taxon>Vertebrata</taxon>
        <taxon>Euteleostomi</taxon>
        <taxon>Mammalia</taxon>
        <taxon>Eutheria</taxon>
        <taxon>Euarchontoglires</taxon>
        <taxon>Glires</taxon>
        <taxon>Rodentia</taxon>
        <taxon>Myomorpha</taxon>
        <taxon>Muroidea</taxon>
        <taxon>Muridae</taxon>
        <taxon>Murinae</taxon>
        <taxon>Mus</taxon>
        <taxon>Mus</taxon>
    </lineage>
</organism>
<evidence type="ECO:0000313" key="3">
    <source>
        <dbReference type="MGI" id="MGI:2443510"/>
    </source>
</evidence>
<name>A0A1B0GRI7_MOUSE</name>
<feature type="compositionally biased region" description="Gly residues" evidence="1">
    <location>
        <begin position="47"/>
        <end position="56"/>
    </location>
</feature>
<dbReference type="ExpressionAtlas" id="A0A1B0GRI7">
    <property type="expression patterns" value="baseline and differential"/>
</dbReference>
<dbReference type="AlphaFoldDB" id="A0A1B0GRI7"/>
<dbReference type="Antibodypedia" id="4470">
    <property type="antibodies" value="241 antibodies from 32 providers"/>
</dbReference>
<reference evidence="2" key="3">
    <citation type="submission" date="2025-05" db="UniProtKB">
        <authorList>
            <consortium name="Ensembl"/>
        </authorList>
    </citation>
    <scope>IDENTIFICATION</scope>
    <source>
        <strain evidence="2">C57BL/6J</strain>
    </source>
</reference>
<evidence type="ECO:0000313" key="4">
    <source>
        <dbReference type="Proteomes" id="UP000000589"/>
    </source>
</evidence>